<accession>A0A2B4RYU8</accession>
<comment type="caution">
    <text evidence="3">The sequence shown here is derived from an EMBL/GenBank/DDBJ whole genome shotgun (WGS) entry which is preliminary data.</text>
</comment>
<feature type="compositionally biased region" description="Polar residues" evidence="1">
    <location>
        <begin position="67"/>
        <end position="89"/>
    </location>
</feature>
<reference evidence="4" key="1">
    <citation type="journal article" date="2017" name="bioRxiv">
        <title>Comparative analysis of the genomes of Stylophora pistillata and Acropora digitifera provides evidence for extensive differences between species of corals.</title>
        <authorList>
            <person name="Voolstra C.R."/>
            <person name="Li Y."/>
            <person name="Liew Y.J."/>
            <person name="Baumgarten S."/>
            <person name="Zoccola D."/>
            <person name="Flot J.-F."/>
            <person name="Tambutte S."/>
            <person name="Allemand D."/>
            <person name="Aranda M."/>
        </authorList>
    </citation>
    <scope>NUCLEOTIDE SEQUENCE [LARGE SCALE GENOMIC DNA]</scope>
</reference>
<gene>
    <name evidence="3" type="ORF">AWC38_SpisGene13524</name>
</gene>
<dbReference type="STRING" id="50429.A0A2B4RYU8"/>
<dbReference type="AlphaFoldDB" id="A0A2B4RYU8"/>
<dbReference type="Proteomes" id="UP000225706">
    <property type="component" value="Unassembled WGS sequence"/>
</dbReference>
<dbReference type="InterPro" id="IPR000477">
    <property type="entry name" value="RT_dom"/>
</dbReference>
<feature type="region of interest" description="Disordered" evidence="1">
    <location>
        <begin position="307"/>
        <end position="330"/>
    </location>
</feature>
<evidence type="ECO:0000259" key="2">
    <source>
        <dbReference type="Pfam" id="PF00078"/>
    </source>
</evidence>
<evidence type="ECO:0000256" key="1">
    <source>
        <dbReference type="SAM" id="MobiDB-lite"/>
    </source>
</evidence>
<name>A0A2B4RYU8_STYPI</name>
<dbReference type="PANTHER" id="PTHR47027:SF25">
    <property type="entry name" value="REVERSE TRANSCRIPTASE DOMAIN-CONTAINING PROTEIN"/>
    <property type="match status" value="1"/>
</dbReference>
<organism evidence="3 4">
    <name type="scientific">Stylophora pistillata</name>
    <name type="common">Smooth cauliflower coral</name>
    <dbReference type="NCBI Taxonomy" id="50429"/>
    <lineage>
        <taxon>Eukaryota</taxon>
        <taxon>Metazoa</taxon>
        <taxon>Cnidaria</taxon>
        <taxon>Anthozoa</taxon>
        <taxon>Hexacorallia</taxon>
        <taxon>Scleractinia</taxon>
        <taxon>Astrocoeniina</taxon>
        <taxon>Pocilloporidae</taxon>
        <taxon>Stylophora</taxon>
    </lineage>
</organism>
<dbReference type="EMBL" id="LSMT01000256">
    <property type="protein sequence ID" value="PFX21963.1"/>
    <property type="molecule type" value="Genomic_DNA"/>
</dbReference>
<dbReference type="OrthoDB" id="5952030at2759"/>
<dbReference type="PANTHER" id="PTHR47027">
    <property type="entry name" value="REVERSE TRANSCRIPTASE DOMAIN-CONTAINING PROTEIN"/>
    <property type="match status" value="1"/>
</dbReference>
<evidence type="ECO:0000313" key="3">
    <source>
        <dbReference type="EMBL" id="PFX21963.1"/>
    </source>
</evidence>
<protein>
    <recommendedName>
        <fullName evidence="2">Reverse transcriptase domain-containing protein</fullName>
    </recommendedName>
</protein>
<feature type="region of interest" description="Disordered" evidence="1">
    <location>
        <begin position="64"/>
        <end position="94"/>
    </location>
</feature>
<proteinExistence type="predicted"/>
<evidence type="ECO:0000313" key="4">
    <source>
        <dbReference type="Proteomes" id="UP000225706"/>
    </source>
</evidence>
<sequence length="361" mass="41430">MGRTVPLLITWNNTDPIPTGYASQASRSGHCCRYHAHMLDISVEAPTIQEIKIALMGLRNGKAPGTDQISAEMQKQTSNKPAKNSNGPLTSFGKKRLPTQWTKRLIYKLPKKVMTGVKQGCCPLGFLFLVVTDRVMRKTVEGERTGIRRNFTTVLEDLDFADDLALLSSAMNHLQNKTTKLEDSAAKVGLRLNAKKCKAMKVNSENDDKLKVGGSEVEESLVLSVLLYGCETWKVTEREEEKLDTFQTKFLRRIFKIRWHQHVSNKTILEMTEAGKISEEVRRRRWNWIRHIMRKERNDDCAVPWLDNRGKKEKRPTENNMAANGGKGEKRRRLENMECCTPYSCRPNTVEERRASWHREI</sequence>
<dbReference type="Pfam" id="PF00078">
    <property type="entry name" value="RVT_1"/>
    <property type="match status" value="1"/>
</dbReference>
<keyword evidence="4" id="KW-1185">Reference proteome</keyword>
<feature type="domain" description="Reverse transcriptase" evidence="2">
    <location>
        <begin position="109"/>
        <end position="201"/>
    </location>
</feature>